<evidence type="ECO:0000259" key="11">
    <source>
        <dbReference type="PROSITE" id="PS50075"/>
    </source>
</evidence>
<feature type="compositionally biased region" description="Low complexity" evidence="9">
    <location>
        <begin position="705"/>
        <end position="716"/>
    </location>
</feature>
<name>A0AAI9YQ54_9PEZI</name>
<feature type="domain" description="Carrier" evidence="11">
    <location>
        <begin position="599"/>
        <end position="675"/>
    </location>
</feature>
<evidence type="ECO:0000256" key="9">
    <source>
        <dbReference type="SAM" id="MobiDB-lite"/>
    </source>
</evidence>
<accession>A0AAI9YQ54</accession>
<dbReference type="Gene3D" id="1.10.1200.10">
    <property type="entry name" value="ACP-like"/>
    <property type="match status" value="1"/>
</dbReference>
<feature type="transmembrane region" description="Helical" evidence="10">
    <location>
        <begin position="460"/>
        <end position="479"/>
    </location>
</feature>
<keyword evidence="6 10" id="KW-1133">Transmembrane helix</keyword>
<dbReference type="GO" id="GO:0016020">
    <property type="term" value="C:membrane"/>
    <property type="evidence" value="ECO:0007669"/>
    <property type="project" value="UniProtKB-SubCell"/>
</dbReference>
<feature type="transmembrane region" description="Helical" evidence="10">
    <location>
        <begin position="362"/>
        <end position="381"/>
    </location>
</feature>
<evidence type="ECO:0000256" key="7">
    <source>
        <dbReference type="ARBA" id="ARBA00023136"/>
    </source>
</evidence>
<dbReference type="InterPro" id="IPR009081">
    <property type="entry name" value="PP-bd_ACP"/>
</dbReference>
<evidence type="ECO:0000256" key="8">
    <source>
        <dbReference type="ARBA" id="ARBA00037968"/>
    </source>
</evidence>
<dbReference type="PROSITE" id="PS00012">
    <property type="entry name" value="PHOSPHOPANTETHEINE"/>
    <property type="match status" value="1"/>
</dbReference>
<dbReference type="InterPro" id="IPR036736">
    <property type="entry name" value="ACP-like_sf"/>
</dbReference>
<gene>
    <name evidence="13" type="ORF">CCOS01_11117</name>
</gene>
<sequence>MRSPVNMATNEDQNKAPVDQVEHAPAHQETITHRRDAAAELLGKSGASPEDRVVVTPADNARVLRKIDLVILPLMLFVYFLQGIDKSTLAYASVFGLIEDTGLVGDQYSWLGSVVYLAQLVMQFPLAWLLVKLPVGKFTSCMVAFWGITLSCMAAAHNFGGLLAARLFLGAFESSVAPAFVGITQMWWRRREQTLRISYWYAMNGFTNMFGSLITYGLGHISSPLKEYQIIFIFFGIITVVFSVIMFLYMPDSPVEAKFLNDHDKLIAIERLRMNQQGVMSREWRWDHFRESMLDIKTWCWFSLVFSISIPSGGISTFGPLIIKSFGFDSFQTILFNIPFGFVQLVATVGGSWIATKIHKKGPVIAGLCVPPIAGCVMLMVLPTSGQQAARLVGYYLISVYPGITPLIYSWSAANTAGDTKRKCTSAVLFIGQSVGNVVGPLLYKPAEAPRYTRGLTSNLVLYCVIVVLVVLVSLYLAFLNRSHSKRRVAMGKSAVIIDTSLFSAAEAEKAKQEQAAQIAGDNGHEMAAAGEEQAEENVGARAFDNLTDLENEEFVNPRLGLLILEMGQKLSSSGSGGNGNAVSVRQLLEAAKTMGQAKSILLATFKANSQALKFLPDADSIYDATLFVEMGVDSLVAAEMRSWFLKELGVDVPVMTIPGGASTADLVRLVVNKLPAELLERVGGRPAPTSSGVTTDELAKESTETSSSNESASGSVDGLGAGGKADTDVSSVASVNEKDEKEPAVMKLMSDLLKRLVPSR</sequence>
<reference evidence="13 14" key="1">
    <citation type="submission" date="2016-10" db="EMBL/GenBank/DDBJ databases">
        <title>The genome sequence of Colletotrichum fioriniae PJ7.</title>
        <authorList>
            <person name="Baroncelli R."/>
        </authorList>
    </citation>
    <scope>NUCLEOTIDE SEQUENCE [LARGE SCALE GENOMIC DNA]</scope>
    <source>
        <strain evidence="13 14">IMI 309622</strain>
    </source>
</reference>
<dbReference type="PROSITE" id="PS50075">
    <property type="entry name" value="CARRIER"/>
    <property type="match status" value="1"/>
</dbReference>
<keyword evidence="14" id="KW-1185">Reference proteome</keyword>
<dbReference type="PROSITE" id="PS50850">
    <property type="entry name" value="MFS"/>
    <property type="match status" value="1"/>
</dbReference>
<dbReference type="Pfam" id="PF07690">
    <property type="entry name" value="MFS_1"/>
    <property type="match status" value="1"/>
</dbReference>
<evidence type="ECO:0000256" key="4">
    <source>
        <dbReference type="ARBA" id="ARBA00022553"/>
    </source>
</evidence>
<dbReference type="Pfam" id="PF00550">
    <property type="entry name" value="PP-binding"/>
    <property type="match status" value="1"/>
</dbReference>
<feature type="region of interest" description="Disordered" evidence="9">
    <location>
        <begin position="683"/>
        <end position="746"/>
    </location>
</feature>
<comment type="similarity">
    <text evidence="8">Belongs to the major facilitator superfamily. Allantoate permease family.</text>
</comment>
<dbReference type="SMART" id="SM00823">
    <property type="entry name" value="PKS_PP"/>
    <property type="match status" value="1"/>
</dbReference>
<dbReference type="InterPro" id="IPR011701">
    <property type="entry name" value="MFS"/>
</dbReference>
<dbReference type="InterPro" id="IPR006162">
    <property type="entry name" value="Ppantetheine_attach_site"/>
</dbReference>
<comment type="subcellular location">
    <subcellularLocation>
        <location evidence="1">Membrane</location>
        <topology evidence="1">Multi-pass membrane protein</topology>
    </subcellularLocation>
</comment>
<dbReference type="GO" id="GO:0022857">
    <property type="term" value="F:transmembrane transporter activity"/>
    <property type="evidence" value="ECO:0007669"/>
    <property type="project" value="InterPro"/>
</dbReference>
<evidence type="ECO:0000256" key="1">
    <source>
        <dbReference type="ARBA" id="ARBA00004141"/>
    </source>
</evidence>
<dbReference type="GeneID" id="85342817"/>
<dbReference type="InterPro" id="IPR020806">
    <property type="entry name" value="PKS_PP-bd"/>
</dbReference>
<evidence type="ECO:0000256" key="2">
    <source>
        <dbReference type="ARBA" id="ARBA00022448"/>
    </source>
</evidence>
<dbReference type="PANTHER" id="PTHR43791">
    <property type="entry name" value="PERMEASE-RELATED"/>
    <property type="match status" value="1"/>
</dbReference>
<keyword evidence="5 10" id="KW-0812">Transmembrane</keyword>
<dbReference type="AlphaFoldDB" id="A0AAI9YQ54"/>
<feature type="transmembrane region" description="Helical" evidence="10">
    <location>
        <begin position="69"/>
        <end position="98"/>
    </location>
</feature>
<dbReference type="GO" id="GO:0031177">
    <property type="term" value="F:phosphopantetheine binding"/>
    <property type="evidence" value="ECO:0007669"/>
    <property type="project" value="InterPro"/>
</dbReference>
<keyword evidence="3" id="KW-0596">Phosphopantetheine</keyword>
<proteinExistence type="inferred from homology"/>
<dbReference type="EMBL" id="MOOE01000012">
    <property type="protein sequence ID" value="KAK1519466.1"/>
    <property type="molecule type" value="Genomic_DNA"/>
</dbReference>
<dbReference type="Gene3D" id="1.20.1250.20">
    <property type="entry name" value="MFS general substrate transporter like domains"/>
    <property type="match status" value="2"/>
</dbReference>
<dbReference type="PANTHER" id="PTHR43791:SF59">
    <property type="entry name" value="TRANSPORTER, PUTATIVE (AFU_ORTHOLOGUE AFUA_1G06550)-RELATED"/>
    <property type="match status" value="1"/>
</dbReference>
<feature type="transmembrane region" description="Helical" evidence="10">
    <location>
        <begin position="163"/>
        <end position="187"/>
    </location>
</feature>
<dbReference type="Proteomes" id="UP001240678">
    <property type="component" value="Unassembled WGS sequence"/>
</dbReference>
<evidence type="ECO:0000256" key="5">
    <source>
        <dbReference type="ARBA" id="ARBA00022692"/>
    </source>
</evidence>
<comment type="caution">
    <text evidence="13">The sequence shown here is derived from an EMBL/GenBank/DDBJ whole genome shotgun (WGS) entry which is preliminary data.</text>
</comment>
<dbReference type="FunFam" id="1.20.1250.20:FF:000064">
    <property type="entry name" value="MFS allantoate transporter"/>
    <property type="match status" value="1"/>
</dbReference>
<evidence type="ECO:0000256" key="6">
    <source>
        <dbReference type="ARBA" id="ARBA00022989"/>
    </source>
</evidence>
<feature type="transmembrane region" description="Helical" evidence="10">
    <location>
        <begin position="424"/>
        <end position="444"/>
    </location>
</feature>
<protein>
    <submittedName>
        <fullName evidence="13">Major facilitator superfamily transporter</fullName>
    </submittedName>
</protein>
<dbReference type="InterPro" id="IPR036259">
    <property type="entry name" value="MFS_trans_sf"/>
</dbReference>
<keyword evidence="4" id="KW-0597">Phosphoprotein</keyword>
<keyword evidence="7 10" id="KW-0472">Membrane</keyword>
<dbReference type="SUPFAM" id="SSF103473">
    <property type="entry name" value="MFS general substrate transporter"/>
    <property type="match status" value="1"/>
</dbReference>
<evidence type="ECO:0000256" key="3">
    <source>
        <dbReference type="ARBA" id="ARBA00022450"/>
    </source>
</evidence>
<organism evidence="13 14">
    <name type="scientific">Colletotrichum costaricense</name>
    <dbReference type="NCBI Taxonomy" id="1209916"/>
    <lineage>
        <taxon>Eukaryota</taxon>
        <taxon>Fungi</taxon>
        <taxon>Dikarya</taxon>
        <taxon>Ascomycota</taxon>
        <taxon>Pezizomycotina</taxon>
        <taxon>Sordariomycetes</taxon>
        <taxon>Hypocreomycetidae</taxon>
        <taxon>Glomerellales</taxon>
        <taxon>Glomerellaceae</taxon>
        <taxon>Colletotrichum</taxon>
        <taxon>Colletotrichum acutatum species complex</taxon>
    </lineage>
</organism>
<feature type="domain" description="Major facilitator superfamily (MFS) profile" evidence="12">
    <location>
        <begin position="71"/>
        <end position="482"/>
    </location>
</feature>
<dbReference type="RefSeq" id="XP_060310002.1">
    <property type="nucleotide sequence ID" value="XM_060459270.1"/>
</dbReference>
<evidence type="ECO:0000313" key="14">
    <source>
        <dbReference type="Proteomes" id="UP001240678"/>
    </source>
</evidence>
<dbReference type="SUPFAM" id="SSF47336">
    <property type="entry name" value="ACP-like"/>
    <property type="match status" value="1"/>
</dbReference>
<feature type="transmembrane region" description="Helical" evidence="10">
    <location>
        <begin position="110"/>
        <end position="131"/>
    </location>
</feature>
<evidence type="ECO:0000313" key="13">
    <source>
        <dbReference type="EMBL" id="KAK1519466.1"/>
    </source>
</evidence>
<dbReference type="InterPro" id="IPR020846">
    <property type="entry name" value="MFS_dom"/>
</dbReference>
<evidence type="ECO:0000256" key="10">
    <source>
        <dbReference type="SAM" id="Phobius"/>
    </source>
</evidence>
<feature type="transmembrane region" description="Helical" evidence="10">
    <location>
        <begin position="393"/>
        <end position="412"/>
    </location>
</feature>
<feature type="transmembrane region" description="Helical" evidence="10">
    <location>
        <begin position="230"/>
        <end position="250"/>
    </location>
</feature>
<feature type="transmembrane region" description="Helical" evidence="10">
    <location>
        <begin position="334"/>
        <end position="355"/>
    </location>
</feature>
<evidence type="ECO:0000259" key="12">
    <source>
        <dbReference type="PROSITE" id="PS50850"/>
    </source>
</evidence>
<feature type="transmembrane region" description="Helical" evidence="10">
    <location>
        <begin position="199"/>
        <end position="218"/>
    </location>
</feature>
<feature type="transmembrane region" description="Helical" evidence="10">
    <location>
        <begin position="299"/>
        <end position="322"/>
    </location>
</feature>
<feature type="transmembrane region" description="Helical" evidence="10">
    <location>
        <begin position="138"/>
        <end position="157"/>
    </location>
</feature>
<keyword evidence="2" id="KW-0813">Transport</keyword>